<evidence type="ECO:0000313" key="5">
    <source>
        <dbReference type="Proteomes" id="UP001081071"/>
    </source>
</evidence>
<gene>
    <name evidence="4" type="ORF">O4220_00045</name>
</gene>
<dbReference type="PANTHER" id="PTHR44196">
    <property type="entry name" value="DEHYDROGENASE/REDUCTASE SDR FAMILY MEMBER 7B"/>
    <property type="match status" value="1"/>
</dbReference>
<dbReference type="SUPFAM" id="SSF51735">
    <property type="entry name" value="NAD(P)-binding Rossmann-fold domains"/>
    <property type="match status" value="1"/>
</dbReference>
<protein>
    <submittedName>
        <fullName evidence="4">SDR family NAD(P)-dependent oxidoreductase</fullName>
    </submittedName>
</protein>
<organism evidence="4 5">
    <name type="scientific">Rhodococcus ruber</name>
    <dbReference type="NCBI Taxonomy" id="1830"/>
    <lineage>
        <taxon>Bacteria</taxon>
        <taxon>Bacillati</taxon>
        <taxon>Actinomycetota</taxon>
        <taxon>Actinomycetes</taxon>
        <taxon>Mycobacteriales</taxon>
        <taxon>Nocardiaceae</taxon>
        <taxon>Rhodococcus</taxon>
    </lineage>
</organism>
<evidence type="ECO:0000256" key="1">
    <source>
        <dbReference type="ARBA" id="ARBA00006484"/>
    </source>
</evidence>
<accession>A0ABT4M7E7</accession>
<dbReference type="CDD" id="cd05233">
    <property type="entry name" value="SDR_c"/>
    <property type="match status" value="1"/>
</dbReference>
<keyword evidence="2" id="KW-0560">Oxidoreductase</keyword>
<dbReference type="Proteomes" id="UP001081071">
    <property type="component" value="Unassembled WGS sequence"/>
</dbReference>
<evidence type="ECO:0000256" key="2">
    <source>
        <dbReference type="ARBA" id="ARBA00023002"/>
    </source>
</evidence>
<dbReference type="PRINTS" id="PR00081">
    <property type="entry name" value="GDHRDH"/>
</dbReference>
<proteinExistence type="inferred from homology"/>
<dbReference type="EMBL" id="JAPWIJ010000001">
    <property type="protein sequence ID" value="MCZ4516885.1"/>
    <property type="molecule type" value="Genomic_DNA"/>
</dbReference>
<reference evidence="4" key="1">
    <citation type="submission" date="2022-12" db="EMBL/GenBank/DDBJ databases">
        <authorList>
            <person name="Krivoruchko A.V."/>
            <person name="Elkin A."/>
        </authorList>
    </citation>
    <scope>NUCLEOTIDE SEQUENCE</scope>
    <source>
        <strain evidence="4">IEGM 1391</strain>
    </source>
</reference>
<dbReference type="PRINTS" id="PR00080">
    <property type="entry name" value="SDRFAMILY"/>
</dbReference>
<dbReference type="Pfam" id="PF00106">
    <property type="entry name" value="adh_short"/>
    <property type="match status" value="1"/>
</dbReference>
<name>A0ABT4M7E7_9NOCA</name>
<evidence type="ECO:0000256" key="3">
    <source>
        <dbReference type="RuleBase" id="RU000363"/>
    </source>
</evidence>
<comment type="caution">
    <text evidence="4">The sequence shown here is derived from an EMBL/GenBank/DDBJ whole genome shotgun (WGS) entry which is preliminary data.</text>
</comment>
<dbReference type="Gene3D" id="3.40.50.720">
    <property type="entry name" value="NAD(P)-binding Rossmann-like Domain"/>
    <property type="match status" value="1"/>
</dbReference>
<comment type="similarity">
    <text evidence="1 3">Belongs to the short-chain dehydrogenases/reductases (SDR) family.</text>
</comment>
<dbReference type="RefSeq" id="WP_269601527.1">
    <property type="nucleotide sequence ID" value="NZ_JAPWIJ010000001.1"/>
</dbReference>
<dbReference type="InterPro" id="IPR036291">
    <property type="entry name" value="NAD(P)-bd_dom_sf"/>
</dbReference>
<keyword evidence="5" id="KW-1185">Reference proteome</keyword>
<sequence length="271" mass="28759">MPGEWKAAITGAGSGVGREIALQLAQQKWSLALADSNYDALLDTQSRCAATAAIARATRVDVSSRAEITSWAASSRNGLGGIDAVFNVAGVLYSGDVIDTPPADFDLVMATNFESVVNSSRAFLPDILTSRRGRIINVSSAFGVMSAPGYSAYNSSKFAVRGFTEALNQELRLASRTARATCVIPGGLKTSIARTARAAPGVDHARTADFFDRRIARTTPEVAAQKIIAGAWRGKSQVTIGNDARLVAATTRVLGPQYQRLLPSLRALRRT</sequence>
<evidence type="ECO:0000313" key="4">
    <source>
        <dbReference type="EMBL" id="MCZ4516885.1"/>
    </source>
</evidence>
<dbReference type="InterPro" id="IPR002347">
    <property type="entry name" value="SDR_fam"/>
</dbReference>
<dbReference type="PANTHER" id="PTHR44196:SF1">
    <property type="entry name" value="DEHYDROGENASE_REDUCTASE SDR FAMILY MEMBER 7B"/>
    <property type="match status" value="1"/>
</dbReference>